<accession>A0A9E7RT40</accession>
<evidence type="ECO:0000256" key="3">
    <source>
        <dbReference type="ARBA" id="ARBA00023235"/>
    </source>
</evidence>
<dbReference type="InterPro" id="IPR020119">
    <property type="entry name" value="PsdUridine_synth_TruD_CS"/>
</dbReference>
<dbReference type="InterPro" id="IPR011760">
    <property type="entry name" value="PsdUridine_synth_TruD_insert"/>
</dbReference>
<evidence type="ECO:0000313" key="7">
    <source>
        <dbReference type="EMBL" id="UXH31810.1"/>
    </source>
</evidence>
<dbReference type="Gene3D" id="1.10.1510.30">
    <property type="match status" value="1"/>
</dbReference>
<dbReference type="GO" id="GO:0031119">
    <property type="term" value="P:tRNA pseudouridine synthesis"/>
    <property type="evidence" value="ECO:0007669"/>
    <property type="project" value="UniProtKB-UniRule"/>
</dbReference>
<comment type="catalytic activity">
    <reaction evidence="4">
        <text>uridine(13) in tRNA = pseudouridine(13) in tRNA</text>
        <dbReference type="Rhea" id="RHEA:42540"/>
        <dbReference type="Rhea" id="RHEA-COMP:10105"/>
        <dbReference type="Rhea" id="RHEA-COMP:10106"/>
        <dbReference type="ChEBI" id="CHEBI:65314"/>
        <dbReference type="ChEBI" id="CHEBI:65315"/>
        <dbReference type="EC" id="5.4.99.27"/>
    </reaction>
</comment>
<evidence type="ECO:0000259" key="5">
    <source>
        <dbReference type="PROSITE" id="PS50984"/>
    </source>
</evidence>
<reference evidence="6 8" key="2">
    <citation type="submission" date="2023-12" db="EMBL/GenBank/DDBJ databases">
        <title>Phenotypic and Genomic Characterization of Methanothermobacter wolfeii Strain BSEL, a CO2-Capturing Archaeon with Minimal Nutrient Requirements.</title>
        <authorList>
            <person name="Ale Enriquez F."/>
            <person name="Ahring B.K."/>
        </authorList>
    </citation>
    <scope>NUCLEOTIDE SEQUENCE [LARGE SCALE GENOMIC DNA]</scope>
    <source>
        <strain evidence="6 8">BSEL-1</strain>
    </source>
</reference>
<dbReference type="GO" id="GO:0160150">
    <property type="term" value="F:tRNA pseudouridine(13) synthase activity"/>
    <property type="evidence" value="ECO:0007669"/>
    <property type="project" value="UniProtKB-EC"/>
</dbReference>
<dbReference type="PROSITE" id="PS50984">
    <property type="entry name" value="TRUD"/>
    <property type="match status" value="1"/>
</dbReference>
<dbReference type="Gene3D" id="3.30.2350.20">
    <property type="entry name" value="TruD, catalytic domain"/>
    <property type="match status" value="1"/>
</dbReference>
<dbReference type="Proteomes" id="UP001065373">
    <property type="component" value="Chromosome"/>
</dbReference>
<reference evidence="7" key="1">
    <citation type="submission" date="2022-09" db="EMBL/GenBank/DDBJ databases">
        <title>Characterization of three MwoI isoschizomers from sequenced genome and metagenomes.</title>
        <authorList>
            <person name="Fomenkov A."/>
            <person name="Xu S.Y."/>
            <person name="Roberts R.J."/>
        </authorList>
    </citation>
    <scope>NUCLEOTIDE SEQUENCE</scope>
    <source>
        <strain evidence="7">DSM 2970</strain>
    </source>
</reference>
<evidence type="ECO:0000256" key="2">
    <source>
        <dbReference type="ARBA" id="ARBA00022694"/>
    </source>
</evidence>
<gene>
    <name evidence="4 7" type="primary">truD</name>
    <name evidence="7" type="ORF">N5910_00415</name>
    <name evidence="6" type="ORF">U2150_06470</name>
</gene>
<evidence type="ECO:0000313" key="8">
    <source>
        <dbReference type="Proteomes" id="UP001369247"/>
    </source>
</evidence>
<keyword evidence="3 4" id="KW-0413">Isomerase</keyword>
<dbReference type="PIRSF" id="PIRSF037016">
    <property type="entry name" value="Pseudouridin_synth_euk_prd"/>
    <property type="match status" value="1"/>
</dbReference>
<dbReference type="EMBL" id="JAXUHJ010000010">
    <property type="protein sequence ID" value="MEJ8543129.1"/>
    <property type="molecule type" value="Genomic_DNA"/>
</dbReference>
<dbReference type="Proteomes" id="UP001369247">
    <property type="component" value="Unassembled WGS sequence"/>
</dbReference>
<dbReference type="AlphaFoldDB" id="A0A9E7RT40"/>
<comment type="function">
    <text evidence="4">Could be responsible for synthesis of pseudouridine from uracil-13 in transfer RNAs.</text>
</comment>
<sequence>MLNAETYLTSVKGTGGRIRVHNRDFYVEEIPLQEPTGSGPNTWIWIEKEGRTTLDVLLDIARELHLDRRRMGFAGMKDKRAVTRQWICVSNTEPEDVRRIEDRIRNVRFIRVTRNEKKLRMGQLLGNRFRILIRDPETDDPLESTIRVLEELSEKGVPNYYGWQRFGSPRTTTHLVGRALVNDDVKGAVDAYIGNPIEGEPEGVFRARKLYDEGDIEAALEAMPPSMRYERMMLQPILRDLRRDGITEESYIKAIQVLPKPLKRIFVHAYQSYLFNRAVSERLPLGINRYVPGDIVIDNEQHIIHDADPGELEEMILNFEAHPTAPLYGSKVPLASGRPGEIERRILEEEGVSAGDFECRRMRGLGSHGMRRAIRFRLWDASASEGPDGITVEFSIPKGCYATSVLREIMKVDAA</sequence>
<dbReference type="InterPro" id="IPR001656">
    <property type="entry name" value="PsdUridine_synth_TruD"/>
</dbReference>
<dbReference type="InterPro" id="IPR020103">
    <property type="entry name" value="PsdUridine_synth_cat_dom_sf"/>
</dbReference>
<comment type="similarity">
    <text evidence="1 4">Belongs to the pseudouridine synthase TruD family.</text>
</comment>
<dbReference type="Gene3D" id="3.30.70.3160">
    <property type="match status" value="1"/>
</dbReference>
<dbReference type="PROSITE" id="PS01268">
    <property type="entry name" value="UPF0024"/>
    <property type="match status" value="1"/>
</dbReference>
<dbReference type="Pfam" id="PF01142">
    <property type="entry name" value="TruD"/>
    <property type="match status" value="1"/>
</dbReference>
<evidence type="ECO:0000313" key="6">
    <source>
        <dbReference type="EMBL" id="MEJ8543129.1"/>
    </source>
</evidence>
<dbReference type="InterPro" id="IPR042214">
    <property type="entry name" value="TruD_catalytic"/>
</dbReference>
<dbReference type="PANTHER" id="PTHR13326">
    <property type="entry name" value="TRNA PSEUDOURIDINE SYNTHASE D"/>
    <property type="match status" value="1"/>
</dbReference>
<dbReference type="EC" id="5.4.99.27" evidence="4"/>
<keyword evidence="8" id="KW-1185">Reference proteome</keyword>
<keyword evidence="2 4" id="KW-0819">tRNA processing</keyword>
<dbReference type="GeneID" id="75105669"/>
<dbReference type="EMBL" id="CP104550">
    <property type="protein sequence ID" value="UXH31810.1"/>
    <property type="molecule type" value="Genomic_DNA"/>
</dbReference>
<feature type="active site" description="Nucleophile" evidence="4">
    <location>
        <position position="78"/>
    </location>
</feature>
<name>A0A9E7RT40_METWO</name>
<dbReference type="GO" id="GO:0003723">
    <property type="term" value="F:RNA binding"/>
    <property type="evidence" value="ECO:0007669"/>
    <property type="project" value="InterPro"/>
</dbReference>
<evidence type="ECO:0000256" key="4">
    <source>
        <dbReference type="HAMAP-Rule" id="MF_01082"/>
    </source>
</evidence>
<dbReference type="RefSeq" id="WP_074358269.1">
    <property type="nucleotide sequence ID" value="NZ_CP104550.1"/>
</dbReference>
<feature type="domain" description="TRUD" evidence="5">
    <location>
        <begin position="156"/>
        <end position="376"/>
    </location>
</feature>
<dbReference type="PANTHER" id="PTHR13326:SF21">
    <property type="entry name" value="PSEUDOURIDYLATE SYNTHASE PUS7L"/>
    <property type="match status" value="1"/>
</dbReference>
<proteinExistence type="inferred from homology"/>
<dbReference type="KEGG" id="mwo:MWSIV6_0068"/>
<evidence type="ECO:0000256" key="1">
    <source>
        <dbReference type="ARBA" id="ARBA00007953"/>
    </source>
</evidence>
<dbReference type="HAMAP" id="MF_01082">
    <property type="entry name" value="TruD"/>
    <property type="match status" value="1"/>
</dbReference>
<dbReference type="SUPFAM" id="SSF55120">
    <property type="entry name" value="Pseudouridine synthase"/>
    <property type="match status" value="1"/>
</dbReference>
<protein>
    <recommendedName>
        <fullName evidence="4">Probable tRNA pseudouridine synthase D</fullName>
        <ecNumber evidence="4">5.4.99.27</ecNumber>
    </recommendedName>
    <alternativeName>
        <fullName evidence="4">tRNA pseudouridine(13) synthase</fullName>
    </alternativeName>
    <alternativeName>
        <fullName evidence="4">tRNA pseudouridylate synthase D</fullName>
    </alternativeName>
    <alternativeName>
        <fullName evidence="4">tRNA-uridine isomerase D</fullName>
    </alternativeName>
</protein>
<organism evidence="7">
    <name type="scientific">Methanothermobacter wolfeii</name>
    <name type="common">Methanobacterium wolfei</name>
    <dbReference type="NCBI Taxonomy" id="145261"/>
    <lineage>
        <taxon>Archaea</taxon>
        <taxon>Methanobacteriati</taxon>
        <taxon>Methanobacteriota</taxon>
        <taxon>Methanomada group</taxon>
        <taxon>Methanobacteria</taxon>
        <taxon>Methanobacteriales</taxon>
        <taxon>Methanobacteriaceae</taxon>
        <taxon>Methanothermobacter</taxon>
    </lineage>
</organism>
<dbReference type="NCBIfam" id="TIGR00094">
    <property type="entry name" value="tRNA_TruD_broad"/>
    <property type="match status" value="1"/>
</dbReference>